<keyword evidence="5" id="KW-1185">Reference proteome</keyword>
<protein>
    <recommendedName>
        <fullName evidence="3">HYR domain-containing protein</fullName>
    </recommendedName>
</protein>
<feature type="signal peptide" evidence="2">
    <location>
        <begin position="1"/>
        <end position="24"/>
    </location>
</feature>
<evidence type="ECO:0000313" key="5">
    <source>
        <dbReference type="Proteomes" id="UP000887568"/>
    </source>
</evidence>
<dbReference type="RefSeq" id="XP_038064693.1">
    <property type="nucleotide sequence ID" value="XM_038208765.1"/>
</dbReference>
<evidence type="ECO:0000259" key="3">
    <source>
        <dbReference type="PROSITE" id="PS50825"/>
    </source>
</evidence>
<feature type="chain" id="PRO_5037386967" description="HYR domain-containing protein" evidence="2">
    <location>
        <begin position="25"/>
        <end position="216"/>
    </location>
</feature>
<dbReference type="Pfam" id="PF02494">
    <property type="entry name" value="HYR"/>
    <property type="match status" value="1"/>
</dbReference>
<proteinExistence type="predicted"/>
<feature type="domain" description="HYR" evidence="3">
    <location>
        <begin position="96"/>
        <end position="177"/>
    </location>
</feature>
<dbReference type="Proteomes" id="UP000887568">
    <property type="component" value="Unplaced"/>
</dbReference>
<sequence>MFMRNINVGLLVVCIMLGATVTTAAMVCYFGQAPDPESNDALRWMIPIEDPCRCTEVKLGGVNTRTSRLPFKVKYYDTFLRSRNSDEIQAWLNCNASSPRPVFSDCPADDINVADPSVTYTTPTAKDADTGVPLTVSCSPSPAMNVTQNHTMVTCRASDAAGNVATQECTFNVKLACRDPLGMESGAIPDSSLSVSDVGHAGFSARRSRLNVNGNL</sequence>
<dbReference type="InterPro" id="IPR008979">
    <property type="entry name" value="Galactose-bd-like_sf"/>
</dbReference>
<reference evidence="4" key="1">
    <citation type="submission" date="2022-11" db="UniProtKB">
        <authorList>
            <consortium name="EnsemblMetazoa"/>
        </authorList>
    </citation>
    <scope>IDENTIFICATION</scope>
</reference>
<dbReference type="AlphaFoldDB" id="A0A914AM72"/>
<dbReference type="Gene3D" id="2.60.120.260">
    <property type="entry name" value="Galactose-binding domain-like"/>
    <property type="match status" value="1"/>
</dbReference>
<dbReference type="GeneID" id="119735073"/>
<dbReference type="PROSITE" id="PS50825">
    <property type="entry name" value="HYR"/>
    <property type="match status" value="1"/>
</dbReference>
<dbReference type="EnsemblMetazoa" id="XM_038208765.1">
    <property type="protein sequence ID" value="XP_038064693.1"/>
    <property type="gene ID" value="LOC119735073"/>
</dbReference>
<organism evidence="4 5">
    <name type="scientific">Patiria miniata</name>
    <name type="common">Bat star</name>
    <name type="synonym">Asterina miniata</name>
    <dbReference type="NCBI Taxonomy" id="46514"/>
    <lineage>
        <taxon>Eukaryota</taxon>
        <taxon>Metazoa</taxon>
        <taxon>Echinodermata</taxon>
        <taxon>Eleutherozoa</taxon>
        <taxon>Asterozoa</taxon>
        <taxon>Asteroidea</taxon>
        <taxon>Valvatacea</taxon>
        <taxon>Valvatida</taxon>
        <taxon>Asterinidae</taxon>
        <taxon>Patiria</taxon>
    </lineage>
</organism>
<keyword evidence="1" id="KW-0677">Repeat</keyword>
<name>A0A914AM72_PATMI</name>
<accession>A0A914AM72</accession>
<dbReference type="InterPro" id="IPR003410">
    <property type="entry name" value="HYR_dom"/>
</dbReference>
<evidence type="ECO:0000256" key="1">
    <source>
        <dbReference type="ARBA" id="ARBA00022737"/>
    </source>
</evidence>
<evidence type="ECO:0000256" key="2">
    <source>
        <dbReference type="SAM" id="SignalP"/>
    </source>
</evidence>
<dbReference type="SUPFAM" id="SSF49785">
    <property type="entry name" value="Galactose-binding domain-like"/>
    <property type="match status" value="1"/>
</dbReference>
<evidence type="ECO:0000313" key="4">
    <source>
        <dbReference type="EnsemblMetazoa" id="XP_038064693.1"/>
    </source>
</evidence>
<keyword evidence="2" id="KW-0732">Signal</keyword>